<dbReference type="Gene3D" id="3.40.850.10">
    <property type="entry name" value="Kinesin motor domain"/>
    <property type="match status" value="1"/>
</dbReference>
<feature type="compositionally biased region" description="Polar residues" evidence="8">
    <location>
        <begin position="1749"/>
        <end position="1765"/>
    </location>
</feature>
<protein>
    <recommendedName>
        <fullName evidence="9">Kinesin motor domain-containing protein</fullName>
    </recommendedName>
</protein>
<evidence type="ECO:0000256" key="8">
    <source>
        <dbReference type="SAM" id="MobiDB-lite"/>
    </source>
</evidence>
<feature type="region of interest" description="Disordered" evidence="8">
    <location>
        <begin position="597"/>
        <end position="631"/>
    </location>
</feature>
<sequence length="2248" mass="245708">MLHQGSGSGSGASAIPRMPSPTRRSHQTATFGPHRQSTVGTPGPASSLAATLASTPAAAGGGPAELPVQVALRIRPLNSAELNPTASHGSLPNLPRAAFNARQNHDVMQLSPDTSAVSVNVPGTGVGSGLKHFTFDHVFGQQSTQAEVYENSVVPLLDKFVDGYNVTILAYGQTSSGKTYTMGTGLGEGYGPQQPDTQGIIPRAIHTLFQFLSLQPPAWTTYQVSVSYLELYNEDLIDLLAAYEGVARPPITIREDTRGRIYWSGVREEPVYSADQVFRILEAGSQIRQTNTTDMNEKSSRSHAIFSVSLRQERYDGRDGLGIPGPHTPAAGSRTDLTGGERVVIHSKFHFVDLAGSERLKRTNSVGERAREGISINAGLLALGNVISALGDQSKRATHIPYRDSKLTRLLQDSLGGNSQTLMIACVSPAEANLSETLNTLKYANRARNIKNQASLNQELPSNVDYLRGQITRLKTELVAVKAELKHYQQNGSAPARVNNRVSMPAALTLGTPSGSPTLTSAPLGTDQTVTLLRKQLEALEIEFEQLNDTYTDLLLKFNTTSCDLAHAKEELHDKTRQIIGLQSDALDASSPDSKLLAAPRLSPTAGIGDTPTLRRGSRIPTPGGHTFGLEASLERREGNDRTSGLNFGLRRVSSTLRTPTATSRSRKASHGDLTSMARESIHDVSTLTAVGDVRSESLERENQNLRDQLDAVRQALQRHQAQLGAAEKIQVTHELIIAQLKGQSDRAAQLMTRAVFEPEPECPAIERNATRDSFYSDPGSDRDLNLGDVTPPRGLRPVSIVGPPAAPAPAPAEFHLVDGGVESKDSAAEVDHGVETARHFLTTNDSVQLLLSQLNQVKEELAQMRTKDEADQARVADLERQIDTPVRAGDPSDDEQPLAQAVNHKPTKTFDEESEDELSLWTLRANTRRLERQARTDAATIRQLTDEVERLRTAADEAELTLSETRRSGDTAQGRRLADLERQYHQAQQAHRDEHHTTAARISALEVELREARSRLAEAENALADERESAAHAQHTWRATHEADLVDLQERYMELEITADDLDARLAESETARQELELQYEEKAKVVEELEAQIETLVGQLPDQGFSDGAGSGADLGAELRQADRDSGEAETGLTARRTLNKPPSSAFQDLQETVAKLQHENAAMVDRMTEAEQQFAAKQSARDAQNIEEQGQLSADLVAAQRDLVELRSQLEVLQAQFDQAVLDAEQAESARAATADQLARARREMTAGDARLRAVTDEVEARYATRLAELADRLDIQRRHTVDLAATHETRLVGLTQRLDAWSERFRTNHERLQEHGREIAHRLSEHEAHAEDLARDNEDLHRRLRDLEARAAASAQELEELQSALAREMATSGARIAQLRTVVTKYEAALLEDSVSDGVAGSVRSASETETRVDGEEARRAEAATLRDWQQQLMSHQTTIQDLTTTLTRLQEEQADQLGRAEEAFATERALLAAQCTELRAELESARLITLASPTRSPTISAADAAAEAIDDDDDDDDNDELLSADDELDNRTSPVTTDRDVLPGSADQSGGAFDGSQSDIFFDAAYSAESMVNRSLLFPNDGGLDPAALSTPAPSAPPRPAGRFVDRAVSPESVTSEPAPADALPSAADYASLAEDLADERQITATLRTRVAGLEAEKCTLLEKVTSLEQDIIGVNNRQDLVARQLEAAIDRQQFQQLHQQQLNAGQQDTETPADPHPPQAPFFANSSSSLSRSLSILTKTLKPGSSNQKVSARDSANSYTEPPAVLTAPAVVVAEPSLTAEERDEVRTQLEAQLHSTQREVDALRREVAQLESKSRQAAKQASSMEEELINVADLNEKLEDEVAQLRQQLAEQGGSLRTSILGHPSTHDFDSSDALMHPPTGRIPPTPLDMPHTETMDADANEEDDDINEEDALVPPMSPVDPNRSMSGLFQSSFGLVDRAAGLHHHHHRGPQCTDATHARLVQEAQDLTYRIDSLQVLIEEQQSKIIRQEGSIANVEMKLREAETSLAQLQEEKGQLEVALHDQQQLLAEEKRQHAVVGQPIDLDIDGMSRHGSAPRSATLLPAESTMITTADEATARSGKKPPSLNLPTTSDTTSPSAALATPTFPAPPTTPTASTVLMRYTDVEVGQMRTRVARLESDIQANLNLIHTLETALTEAEQGREHAVDEREELRHQILTHTSEIKTYRDQLHQLNLQLDEAKNWADQEKRKVEMLKLKNRELAEEVAELKATKKSSGGFLCF</sequence>
<feature type="coiled-coil region" evidence="7">
    <location>
        <begin position="2162"/>
        <end position="2238"/>
    </location>
</feature>
<keyword evidence="11" id="KW-1185">Reference proteome</keyword>
<feature type="coiled-coil region" evidence="7">
    <location>
        <begin position="696"/>
        <end position="730"/>
    </location>
</feature>
<keyword evidence="4 6" id="KW-0067">ATP-binding</keyword>
<evidence type="ECO:0000259" key="9">
    <source>
        <dbReference type="PROSITE" id="PS50067"/>
    </source>
</evidence>
<feature type="compositionally biased region" description="Gly residues" evidence="8">
    <location>
        <begin position="1"/>
        <end position="10"/>
    </location>
</feature>
<feature type="coiled-coil region" evidence="7">
    <location>
        <begin position="530"/>
        <end position="585"/>
    </location>
</feature>
<feature type="region of interest" description="Disordered" evidence="8">
    <location>
        <begin position="1703"/>
        <end position="1732"/>
    </location>
</feature>
<accession>A0A9W8A846</accession>
<evidence type="ECO:0000313" key="11">
    <source>
        <dbReference type="Proteomes" id="UP001150569"/>
    </source>
</evidence>
<dbReference type="GO" id="GO:0005875">
    <property type="term" value="C:microtubule associated complex"/>
    <property type="evidence" value="ECO:0007669"/>
    <property type="project" value="TreeGrafter"/>
</dbReference>
<dbReference type="GO" id="GO:0051231">
    <property type="term" value="P:spindle elongation"/>
    <property type="evidence" value="ECO:0007669"/>
    <property type="project" value="TreeGrafter"/>
</dbReference>
<dbReference type="EMBL" id="JANBPT010000427">
    <property type="protein sequence ID" value="KAJ1921110.1"/>
    <property type="molecule type" value="Genomic_DNA"/>
</dbReference>
<dbReference type="InterPro" id="IPR036961">
    <property type="entry name" value="Kinesin_motor_dom_sf"/>
</dbReference>
<feature type="domain" description="Kinesin motor" evidence="9">
    <location>
        <begin position="67"/>
        <end position="450"/>
    </location>
</feature>
<comment type="caution">
    <text evidence="10">The sequence shown here is derived from an EMBL/GenBank/DDBJ whole genome shotgun (WGS) entry which is preliminary data.</text>
</comment>
<dbReference type="GO" id="GO:0007018">
    <property type="term" value="P:microtubule-based movement"/>
    <property type="evidence" value="ECO:0007669"/>
    <property type="project" value="InterPro"/>
</dbReference>
<evidence type="ECO:0000256" key="1">
    <source>
        <dbReference type="ARBA" id="ARBA00004496"/>
    </source>
</evidence>
<evidence type="ECO:0000256" key="6">
    <source>
        <dbReference type="PROSITE-ProRule" id="PRU00283"/>
    </source>
</evidence>
<evidence type="ECO:0000256" key="7">
    <source>
        <dbReference type="SAM" id="Coils"/>
    </source>
</evidence>
<gene>
    <name evidence="10" type="ORF">IWQ60_006850</name>
</gene>
<reference evidence="10" key="1">
    <citation type="submission" date="2022-07" db="EMBL/GenBank/DDBJ databases">
        <title>Phylogenomic reconstructions and comparative analyses of Kickxellomycotina fungi.</title>
        <authorList>
            <person name="Reynolds N.K."/>
            <person name="Stajich J.E."/>
            <person name="Barry K."/>
            <person name="Grigoriev I.V."/>
            <person name="Crous P."/>
            <person name="Smith M.E."/>
        </authorList>
    </citation>
    <scope>NUCLEOTIDE SEQUENCE</scope>
    <source>
        <strain evidence="10">RSA 861</strain>
    </source>
</reference>
<feature type="coiled-coil region" evidence="7">
    <location>
        <begin position="1149"/>
        <end position="1247"/>
    </location>
</feature>
<feature type="compositionally biased region" description="Low complexity" evidence="8">
    <location>
        <begin position="2090"/>
        <end position="2112"/>
    </location>
</feature>
<evidence type="ECO:0000256" key="3">
    <source>
        <dbReference type="ARBA" id="ARBA00022741"/>
    </source>
</evidence>
<feature type="region of interest" description="Disordered" evidence="8">
    <location>
        <begin position="1499"/>
        <end position="1559"/>
    </location>
</feature>
<feature type="compositionally biased region" description="Low complexity" evidence="8">
    <location>
        <begin position="1703"/>
        <end position="1713"/>
    </location>
</feature>
<dbReference type="GO" id="GO:0007052">
    <property type="term" value="P:mitotic spindle organization"/>
    <property type="evidence" value="ECO:0007669"/>
    <property type="project" value="TreeGrafter"/>
</dbReference>
<dbReference type="GO" id="GO:0008017">
    <property type="term" value="F:microtubule binding"/>
    <property type="evidence" value="ECO:0007669"/>
    <property type="project" value="InterPro"/>
</dbReference>
<feature type="coiled-coil region" evidence="7">
    <location>
        <begin position="1972"/>
        <end position="2041"/>
    </location>
</feature>
<evidence type="ECO:0000256" key="5">
    <source>
        <dbReference type="ARBA" id="ARBA00023054"/>
    </source>
</evidence>
<dbReference type="PANTHER" id="PTHR47969">
    <property type="entry name" value="CHROMOSOME-ASSOCIATED KINESIN KIF4A-RELATED"/>
    <property type="match status" value="1"/>
</dbReference>
<dbReference type="Pfam" id="PF00225">
    <property type="entry name" value="Kinesin"/>
    <property type="match status" value="1"/>
</dbReference>
<dbReference type="OrthoDB" id="3176171at2759"/>
<feature type="region of interest" description="Disordered" evidence="8">
    <location>
        <begin position="2054"/>
        <end position="2073"/>
    </location>
</feature>
<dbReference type="GO" id="GO:0003777">
    <property type="term" value="F:microtubule motor activity"/>
    <property type="evidence" value="ECO:0007669"/>
    <property type="project" value="InterPro"/>
</dbReference>
<keyword evidence="2" id="KW-0963">Cytoplasm</keyword>
<feature type="coiled-coil region" evidence="7">
    <location>
        <begin position="942"/>
        <end position="969"/>
    </location>
</feature>
<dbReference type="InterPro" id="IPR027417">
    <property type="entry name" value="P-loop_NTPase"/>
</dbReference>
<dbReference type="PRINTS" id="PR00380">
    <property type="entry name" value="KINESINHEAVY"/>
</dbReference>
<feature type="region of interest" description="Disordered" evidence="8">
    <location>
        <begin position="1747"/>
        <end position="1768"/>
    </location>
</feature>
<dbReference type="CDD" id="cd01372">
    <property type="entry name" value="KISc_KIF4"/>
    <property type="match status" value="1"/>
</dbReference>
<dbReference type="Proteomes" id="UP001150569">
    <property type="component" value="Unassembled WGS sequence"/>
</dbReference>
<feature type="coiled-coil region" evidence="7">
    <location>
        <begin position="1793"/>
        <end position="1862"/>
    </location>
</feature>
<feature type="coiled-coil region" evidence="7">
    <location>
        <begin position="1327"/>
        <end position="1368"/>
    </location>
</feature>
<dbReference type="GO" id="GO:0005737">
    <property type="term" value="C:cytoplasm"/>
    <property type="evidence" value="ECO:0007669"/>
    <property type="project" value="UniProtKB-SubCell"/>
</dbReference>
<evidence type="ECO:0000256" key="2">
    <source>
        <dbReference type="ARBA" id="ARBA00022490"/>
    </source>
</evidence>
<dbReference type="PANTHER" id="PTHR47969:SF15">
    <property type="entry name" value="CHROMOSOME-ASSOCIATED KINESIN KIF4A-RELATED"/>
    <property type="match status" value="1"/>
</dbReference>
<feature type="region of interest" description="Disordered" evidence="8">
    <location>
        <begin position="656"/>
        <end position="675"/>
    </location>
</feature>
<feature type="region of interest" description="Disordered" evidence="8">
    <location>
        <begin position="766"/>
        <end position="786"/>
    </location>
</feature>
<feature type="region of interest" description="Disordered" evidence="8">
    <location>
        <begin position="2079"/>
        <end position="2122"/>
    </location>
</feature>
<dbReference type="SMART" id="SM00129">
    <property type="entry name" value="KISc"/>
    <property type="match status" value="1"/>
</dbReference>
<dbReference type="PROSITE" id="PS00411">
    <property type="entry name" value="KINESIN_MOTOR_1"/>
    <property type="match status" value="1"/>
</dbReference>
<comment type="similarity">
    <text evidence="6">Belongs to the TRAFAC class myosin-kinesin ATPase superfamily. Kinesin family.</text>
</comment>
<keyword evidence="5 7" id="KW-0175">Coiled coil</keyword>
<feature type="compositionally biased region" description="Acidic residues" evidence="8">
    <location>
        <begin position="1513"/>
        <end position="1533"/>
    </location>
</feature>
<proteinExistence type="inferred from homology"/>
<dbReference type="SUPFAM" id="SSF52540">
    <property type="entry name" value="P-loop containing nucleoside triphosphate hydrolases"/>
    <property type="match status" value="1"/>
</dbReference>
<feature type="compositionally biased region" description="Polar residues" evidence="8">
    <location>
        <begin position="27"/>
        <end position="40"/>
    </location>
</feature>
<name>A0A9W8A846_9FUNG</name>
<evidence type="ECO:0000256" key="4">
    <source>
        <dbReference type="ARBA" id="ARBA00022840"/>
    </source>
</evidence>
<feature type="binding site" evidence="6">
    <location>
        <begin position="172"/>
        <end position="179"/>
    </location>
    <ligand>
        <name>ATP</name>
        <dbReference type="ChEBI" id="CHEBI:30616"/>
    </ligand>
</feature>
<dbReference type="InterPro" id="IPR001752">
    <property type="entry name" value="Kinesin_motor_dom"/>
</dbReference>
<dbReference type="InterPro" id="IPR027640">
    <property type="entry name" value="Kinesin-like_fam"/>
</dbReference>
<evidence type="ECO:0000313" key="10">
    <source>
        <dbReference type="EMBL" id="KAJ1921110.1"/>
    </source>
</evidence>
<dbReference type="GO" id="GO:0005524">
    <property type="term" value="F:ATP binding"/>
    <property type="evidence" value="ECO:0007669"/>
    <property type="project" value="UniProtKB-UniRule"/>
</dbReference>
<dbReference type="PROSITE" id="PS50067">
    <property type="entry name" value="KINESIN_MOTOR_2"/>
    <property type="match status" value="1"/>
</dbReference>
<feature type="region of interest" description="Disordered" evidence="8">
    <location>
        <begin position="1"/>
        <end position="48"/>
    </location>
</feature>
<organism evidence="10 11">
    <name type="scientific">Tieghemiomyces parasiticus</name>
    <dbReference type="NCBI Taxonomy" id="78921"/>
    <lineage>
        <taxon>Eukaryota</taxon>
        <taxon>Fungi</taxon>
        <taxon>Fungi incertae sedis</taxon>
        <taxon>Zoopagomycota</taxon>
        <taxon>Kickxellomycotina</taxon>
        <taxon>Dimargaritomycetes</taxon>
        <taxon>Dimargaritales</taxon>
        <taxon>Dimargaritaceae</taxon>
        <taxon>Tieghemiomyces</taxon>
    </lineage>
</organism>
<dbReference type="InterPro" id="IPR019821">
    <property type="entry name" value="Kinesin_motor_CS"/>
</dbReference>
<comment type="subcellular location">
    <subcellularLocation>
        <location evidence="1">Cytoplasm</location>
    </subcellularLocation>
</comment>
<keyword evidence="3 6" id="KW-0547">Nucleotide-binding</keyword>
<keyword evidence="6" id="KW-0505">Motor protein</keyword>
<feature type="coiled-coil region" evidence="7">
    <location>
        <begin position="1003"/>
        <end position="1101"/>
    </location>
</feature>